<name>A0A9D1GI81_9FIRM</name>
<sequence>MSLFDMRKPFEENIHYFLKWTVLAAVIGGLGGLAGGCFAKCVVWATGFRSENDWTLYLMPFAGLIIVFLYRLLGEEKNRGTNMVIESISSHEEVTPATAPLIFISTVLTHLTGGSAGREGAALQLGGSIGSMVGKRIDLDEKDLKIAVMCGMSAVFGALFGTPVAAGVFSMEVISIGVMYYAALVPCLFSAFLGAWISGALGVEPERYQILDMPQFTFSSAAYVAALGIFCAVASIGFCMLLHRSEHLWKERIPNPWLRILAASGCLILLTLLTGTRDYNGGSMGLIENAMEGQARYQDFLFKALFTAITLSGGFKGGEIVPTLCVGSTFGCVVGQLAGISPSFSAACGMAALFVGVTNCPISSLIIALELFGGEALPFLAIVVAVSFTLSGYYGLYSSQKFVYSKTRTEFINRRTND</sequence>
<evidence type="ECO:0000256" key="4">
    <source>
        <dbReference type="ARBA" id="ARBA00023136"/>
    </source>
</evidence>
<dbReference type="Gene3D" id="1.10.3080.10">
    <property type="entry name" value="Clc chloride channel"/>
    <property type="match status" value="1"/>
</dbReference>
<dbReference type="GO" id="GO:0015108">
    <property type="term" value="F:chloride transmembrane transporter activity"/>
    <property type="evidence" value="ECO:0007669"/>
    <property type="project" value="InterPro"/>
</dbReference>
<dbReference type="AlphaFoldDB" id="A0A9D1GI81"/>
<dbReference type="PANTHER" id="PTHR43427">
    <property type="entry name" value="CHLORIDE CHANNEL PROTEIN CLC-E"/>
    <property type="match status" value="1"/>
</dbReference>
<dbReference type="InterPro" id="IPR014743">
    <property type="entry name" value="Cl-channel_core"/>
</dbReference>
<feature type="transmembrane region" description="Helical" evidence="5">
    <location>
        <begin position="321"/>
        <end position="340"/>
    </location>
</feature>
<evidence type="ECO:0000256" key="3">
    <source>
        <dbReference type="ARBA" id="ARBA00022989"/>
    </source>
</evidence>
<evidence type="ECO:0000256" key="2">
    <source>
        <dbReference type="ARBA" id="ARBA00022692"/>
    </source>
</evidence>
<evidence type="ECO:0000313" key="6">
    <source>
        <dbReference type="EMBL" id="HIT40639.1"/>
    </source>
</evidence>
<evidence type="ECO:0000313" key="7">
    <source>
        <dbReference type="Proteomes" id="UP000886860"/>
    </source>
</evidence>
<dbReference type="PRINTS" id="PR00762">
    <property type="entry name" value="CLCHANNEL"/>
</dbReference>
<feature type="transmembrane region" description="Helical" evidence="5">
    <location>
        <begin position="20"/>
        <end position="48"/>
    </location>
</feature>
<keyword evidence="2 5" id="KW-0812">Transmembrane</keyword>
<feature type="transmembrane region" description="Helical" evidence="5">
    <location>
        <begin position="178"/>
        <end position="201"/>
    </location>
</feature>
<keyword evidence="3 5" id="KW-1133">Transmembrane helix</keyword>
<dbReference type="EMBL" id="DVKS01000015">
    <property type="protein sequence ID" value="HIT40639.1"/>
    <property type="molecule type" value="Genomic_DNA"/>
</dbReference>
<comment type="subcellular location">
    <subcellularLocation>
        <location evidence="1">Membrane</location>
        <topology evidence="1">Multi-pass membrane protein</topology>
    </subcellularLocation>
</comment>
<dbReference type="Pfam" id="PF00654">
    <property type="entry name" value="Voltage_CLC"/>
    <property type="match status" value="1"/>
</dbReference>
<dbReference type="SUPFAM" id="SSF81340">
    <property type="entry name" value="Clc chloride channel"/>
    <property type="match status" value="1"/>
</dbReference>
<accession>A0A9D1GI81</accession>
<dbReference type="Proteomes" id="UP000886860">
    <property type="component" value="Unassembled WGS sequence"/>
</dbReference>
<protein>
    <submittedName>
        <fullName evidence="6">Chloride channel protein</fullName>
    </submittedName>
</protein>
<reference evidence="6" key="2">
    <citation type="journal article" date="2021" name="PeerJ">
        <title>Extensive microbial diversity within the chicken gut microbiome revealed by metagenomics and culture.</title>
        <authorList>
            <person name="Gilroy R."/>
            <person name="Ravi A."/>
            <person name="Getino M."/>
            <person name="Pursley I."/>
            <person name="Horton D.L."/>
            <person name="Alikhan N.F."/>
            <person name="Baker D."/>
            <person name="Gharbi K."/>
            <person name="Hall N."/>
            <person name="Watson M."/>
            <person name="Adriaenssens E.M."/>
            <person name="Foster-Nyarko E."/>
            <person name="Jarju S."/>
            <person name="Secka A."/>
            <person name="Antonio M."/>
            <person name="Oren A."/>
            <person name="Chaudhuri R.R."/>
            <person name="La Ragione R."/>
            <person name="Hildebrand F."/>
            <person name="Pallen M.J."/>
        </authorList>
    </citation>
    <scope>NUCLEOTIDE SEQUENCE</scope>
    <source>
        <strain evidence="6">CHK123-3438</strain>
    </source>
</reference>
<keyword evidence="4 5" id="KW-0472">Membrane</keyword>
<proteinExistence type="predicted"/>
<evidence type="ECO:0000256" key="5">
    <source>
        <dbReference type="SAM" id="Phobius"/>
    </source>
</evidence>
<organism evidence="6 7">
    <name type="scientific">Candidatus Caccovicinus merdipullorum</name>
    <dbReference type="NCBI Taxonomy" id="2840724"/>
    <lineage>
        <taxon>Bacteria</taxon>
        <taxon>Bacillati</taxon>
        <taxon>Bacillota</taxon>
        <taxon>Clostridia</taxon>
        <taxon>Eubacteriales</taxon>
        <taxon>Candidatus Caccovicinus</taxon>
    </lineage>
</organism>
<dbReference type="PANTHER" id="PTHR43427:SF12">
    <property type="entry name" value="CHLORIDE TRANSPORTER"/>
    <property type="match status" value="1"/>
</dbReference>
<feature type="transmembrane region" description="Helical" evidence="5">
    <location>
        <begin position="222"/>
        <end position="244"/>
    </location>
</feature>
<dbReference type="InterPro" id="IPR001807">
    <property type="entry name" value="ClC"/>
</dbReference>
<dbReference type="InterPro" id="IPR050368">
    <property type="entry name" value="ClC-type_chloride_channel"/>
</dbReference>
<feature type="transmembrane region" description="Helical" evidence="5">
    <location>
        <begin position="146"/>
        <end position="166"/>
    </location>
</feature>
<feature type="transmembrane region" description="Helical" evidence="5">
    <location>
        <begin position="352"/>
        <end position="372"/>
    </location>
</feature>
<feature type="transmembrane region" description="Helical" evidence="5">
    <location>
        <begin position="54"/>
        <end position="73"/>
    </location>
</feature>
<reference evidence="6" key="1">
    <citation type="submission" date="2020-10" db="EMBL/GenBank/DDBJ databases">
        <authorList>
            <person name="Gilroy R."/>
        </authorList>
    </citation>
    <scope>NUCLEOTIDE SEQUENCE</scope>
    <source>
        <strain evidence="6">CHK123-3438</strain>
    </source>
</reference>
<evidence type="ECO:0000256" key="1">
    <source>
        <dbReference type="ARBA" id="ARBA00004141"/>
    </source>
</evidence>
<dbReference type="GO" id="GO:0016020">
    <property type="term" value="C:membrane"/>
    <property type="evidence" value="ECO:0007669"/>
    <property type="project" value="UniProtKB-SubCell"/>
</dbReference>
<feature type="transmembrane region" description="Helical" evidence="5">
    <location>
        <begin position="256"/>
        <end position="276"/>
    </location>
</feature>
<gene>
    <name evidence="6" type="ORF">IAB60_00815</name>
</gene>
<comment type="caution">
    <text evidence="6">The sequence shown here is derived from an EMBL/GenBank/DDBJ whole genome shotgun (WGS) entry which is preliminary data.</text>
</comment>
<feature type="transmembrane region" description="Helical" evidence="5">
    <location>
        <begin position="378"/>
        <end position="396"/>
    </location>
</feature>